<dbReference type="PIRSF" id="PIRSF005739">
    <property type="entry name" value="O-mtase"/>
    <property type="match status" value="1"/>
</dbReference>
<gene>
    <name evidence="7" type="ORF">P171DRAFT_426622</name>
</gene>
<keyword evidence="2" id="KW-0808">Transferase</keyword>
<dbReference type="Gene3D" id="1.10.10.10">
    <property type="entry name" value="Winged helix-like DNA-binding domain superfamily/Winged helix DNA-binding domain"/>
    <property type="match status" value="1"/>
</dbReference>
<comment type="caution">
    <text evidence="7">The sequence shown here is derived from an EMBL/GenBank/DDBJ whole genome shotgun (WGS) entry which is preliminary data.</text>
</comment>
<dbReference type="InterPro" id="IPR036388">
    <property type="entry name" value="WH-like_DNA-bd_sf"/>
</dbReference>
<feature type="domain" description="O-methyltransferase C-terminal" evidence="5">
    <location>
        <begin position="222"/>
        <end position="364"/>
    </location>
</feature>
<dbReference type="SUPFAM" id="SSF53335">
    <property type="entry name" value="S-adenosyl-L-methionine-dependent methyltransferases"/>
    <property type="match status" value="1"/>
</dbReference>
<dbReference type="PANTHER" id="PTHR43712:SF1">
    <property type="entry name" value="HYPOTHETICAL O-METHYLTRANSFERASE (EUROFUNG)-RELATED"/>
    <property type="match status" value="1"/>
</dbReference>
<dbReference type="Pfam" id="PF08100">
    <property type="entry name" value="Dimerisation"/>
    <property type="match status" value="1"/>
</dbReference>
<dbReference type="Proteomes" id="UP000799764">
    <property type="component" value="Unassembled WGS sequence"/>
</dbReference>
<evidence type="ECO:0000256" key="3">
    <source>
        <dbReference type="ARBA" id="ARBA00022691"/>
    </source>
</evidence>
<feature type="domain" description="O-methyltransferase dimerisation" evidence="6">
    <location>
        <begin position="45"/>
        <end position="120"/>
    </location>
</feature>
<organism evidence="7 8">
    <name type="scientific">Karstenula rhodostoma CBS 690.94</name>
    <dbReference type="NCBI Taxonomy" id="1392251"/>
    <lineage>
        <taxon>Eukaryota</taxon>
        <taxon>Fungi</taxon>
        <taxon>Dikarya</taxon>
        <taxon>Ascomycota</taxon>
        <taxon>Pezizomycotina</taxon>
        <taxon>Dothideomycetes</taxon>
        <taxon>Pleosporomycetidae</taxon>
        <taxon>Pleosporales</taxon>
        <taxon>Massarineae</taxon>
        <taxon>Didymosphaeriaceae</taxon>
        <taxon>Karstenula</taxon>
    </lineage>
</organism>
<dbReference type="OrthoDB" id="2410195at2759"/>
<accession>A0A9P4PTZ9</accession>
<dbReference type="Pfam" id="PF00891">
    <property type="entry name" value="Methyltransf_2"/>
    <property type="match status" value="1"/>
</dbReference>
<dbReference type="InterPro" id="IPR016461">
    <property type="entry name" value="COMT-like"/>
</dbReference>
<keyword evidence="3" id="KW-0949">S-adenosyl-L-methionine</keyword>
<dbReference type="GO" id="GO:0046983">
    <property type="term" value="F:protein dimerization activity"/>
    <property type="evidence" value="ECO:0007669"/>
    <property type="project" value="InterPro"/>
</dbReference>
<dbReference type="EMBL" id="MU001493">
    <property type="protein sequence ID" value="KAF2450162.1"/>
    <property type="molecule type" value="Genomic_DNA"/>
</dbReference>
<dbReference type="PANTHER" id="PTHR43712">
    <property type="entry name" value="PUTATIVE (AFU_ORTHOLOGUE AFUA_4G14580)-RELATED"/>
    <property type="match status" value="1"/>
</dbReference>
<evidence type="ECO:0000256" key="4">
    <source>
        <dbReference type="PIRSR" id="PIRSR005739-1"/>
    </source>
</evidence>
<proteinExistence type="predicted"/>
<name>A0A9P4PTZ9_9PLEO</name>
<dbReference type="AlphaFoldDB" id="A0A9P4PTZ9"/>
<evidence type="ECO:0000259" key="6">
    <source>
        <dbReference type="Pfam" id="PF08100"/>
    </source>
</evidence>
<evidence type="ECO:0000313" key="8">
    <source>
        <dbReference type="Proteomes" id="UP000799764"/>
    </source>
</evidence>
<evidence type="ECO:0000259" key="5">
    <source>
        <dbReference type="Pfam" id="PF00891"/>
    </source>
</evidence>
<evidence type="ECO:0000256" key="1">
    <source>
        <dbReference type="ARBA" id="ARBA00022603"/>
    </source>
</evidence>
<keyword evidence="8" id="KW-1185">Reference proteome</keyword>
<dbReference type="Gene3D" id="3.40.50.150">
    <property type="entry name" value="Vaccinia Virus protein VP39"/>
    <property type="match status" value="1"/>
</dbReference>
<sequence>MDAIMNQLTALASGADEATRKSILTKLRDLSYTLESPDDTTIRIWGGHVSTAVVRCGINLRIFEYLATSGKPTTVAELASFANAEEVLLARILRCLAGYGVIRETGLNEFQRTNISDTLARPGDAATIKHYFDACGPIYQEFPAWFERHGYKNPNDAYNTVFQEAFNTKESCFEWMMSHPENFANFNVYMAARRENQTTWIQRYPVLEDLNPNDPKLTADRVLLIDVGGGLGHQATEFRAAFPDMPGKVVNMDLPFAVEHARSFSSPGIEHIAHDFFTPQPVKGARYYYLRAVLHDWPDDKCVAILKHQIEAMSEDSIILIDDMVLPNEGVPWQVSQVDITMMVAGASMERTVSQWDNLYDSVGLKIVKRVVYTPGVHETVTALVRK</sequence>
<protein>
    <submittedName>
        <fullName evidence="7">S-adenosyl-L-methionine-dependent methyltransferase</fullName>
    </submittedName>
</protein>
<dbReference type="PROSITE" id="PS51683">
    <property type="entry name" value="SAM_OMT_II"/>
    <property type="match status" value="1"/>
</dbReference>
<dbReference type="InterPro" id="IPR001077">
    <property type="entry name" value="COMT_C"/>
</dbReference>
<keyword evidence="1 7" id="KW-0489">Methyltransferase</keyword>
<feature type="active site" description="Proton acceptor" evidence="4">
    <location>
        <position position="295"/>
    </location>
</feature>
<dbReference type="InterPro" id="IPR012967">
    <property type="entry name" value="COMT_dimerisation"/>
</dbReference>
<evidence type="ECO:0000313" key="7">
    <source>
        <dbReference type="EMBL" id="KAF2450162.1"/>
    </source>
</evidence>
<evidence type="ECO:0000256" key="2">
    <source>
        <dbReference type="ARBA" id="ARBA00022679"/>
    </source>
</evidence>
<dbReference type="SUPFAM" id="SSF46785">
    <property type="entry name" value="Winged helix' DNA-binding domain"/>
    <property type="match status" value="1"/>
</dbReference>
<dbReference type="InterPro" id="IPR036390">
    <property type="entry name" value="WH_DNA-bd_sf"/>
</dbReference>
<dbReference type="InterPro" id="IPR029063">
    <property type="entry name" value="SAM-dependent_MTases_sf"/>
</dbReference>
<dbReference type="GO" id="GO:0008171">
    <property type="term" value="F:O-methyltransferase activity"/>
    <property type="evidence" value="ECO:0007669"/>
    <property type="project" value="InterPro"/>
</dbReference>
<reference evidence="7" key="1">
    <citation type="journal article" date="2020" name="Stud. Mycol.">
        <title>101 Dothideomycetes genomes: a test case for predicting lifestyles and emergence of pathogens.</title>
        <authorList>
            <person name="Haridas S."/>
            <person name="Albert R."/>
            <person name="Binder M."/>
            <person name="Bloem J."/>
            <person name="Labutti K."/>
            <person name="Salamov A."/>
            <person name="Andreopoulos B."/>
            <person name="Baker S."/>
            <person name="Barry K."/>
            <person name="Bills G."/>
            <person name="Bluhm B."/>
            <person name="Cannon C."/>
            <person name="Castanera R."/>
            <person name="Culley D."/>
            <person name="Daum C."/>
            <person name="Ezra D."/>
            <person name="Gonzalez J."/>
            <person name="Henrissat B."/>
            <person name="Kuo A."/>
            <person name="Liang C."/>
            <person name="Lipzen A."/>
            <person name="Lutzoni F."/>
            <person name="Magnuson J."/>
            <person name="Mondo S."/>
            <person name="Nolan M."/>
            <person name="Ohm R."/>
            <person name="Pangilinan J."/>
            <person name="Park H.-J."/>
            <person name="Ramirez L."/>
            <person name="Alfaro M."/>
            <person name="Sun H."/>
            <person name="Tritt A."/>
            <person name="Yoshinaga Y."/>
            <person name="Zwiers L.-H."/>
            <person name="Turgeon B."/>
            <person name="Goodwin S."/>
            <person name="Spatafora J."/>
            <person name="Crous P."/>
            <person name="Grigoriev I."/>
        </authorList>
    </citation>
    <scope>NUCLEOTIDE SEQUENCE</scope>
    <source>
        <strain evidence="7">CBS 690.94</strain>
    </source>
</reference>
<dbReference type="GO" id="GO:0032259">
    <property type="term" value="P:methylation"/>
    <property type="evidence" value="ECO:0007669"/>
    <property type="project" value="UniProtKB-KW"/>
</dbReference>